<gene>
    <name evidence="2" type="ORF">SAMN05421788_110249</name>
</gene>
<feature type="domain" description="FAS1" evidence="1">
    <location>
        <begin position="36"/>
        <end position="174"/>
    </location>
</feature>
<dbReference type="InterPro" id="IPR000782">
    <property type="entry name" value="FAS1_domain"/>
</dbReference>
<evidence type="ECO:0000259" key="1">
    <source>
        <dbReference type="PROSITE" id="PS50213"/>
    </source>
</evidence>
<dbReference type="PROSITE" id="PS51257">
    <property type="entry name" value="PROKAR_LIPOPROTEIN"/>
    <property type="match status" value="1"/>
</dbReference>
<accession>A0A1N7R940</accession>
<reference evidence="3" key="1">
    <citation type="submission" date="2017-01" db="EMBL/GenBank/DDBJ databases">
        <authorList>
            <person name="Varghese N."/>
            <person name="Submissions S."/>
        </authorList>
    </citation>
    <scope>NUCLEOTIDE SEQUENCE [LARGE SCALE GENOMIC DNA]</scope>
    <source>
        <strain evidence="3">DSM 21054</strain>
    </source>
</reference>
<dbReference type="InterPro" id="IPR050904">
    <property type="entry name" value="Adhesion/Biosynth-related"/>
</dbReference>
<dbReference type="Proteomes" id="UP000186917">
    <property type="component" value="Unassembled WGS sequence"/>
</dbReference>
<evidence type="ECO:0000313" key="3">
    <source>
        <dbReference type="Proteomes" id="UP000186917"/>
    </source>
</evidence>
<dbReference type="SUPFAM" id="SSF82153">
    <property type="entry name" value="FAS1 domain"/>
    <property type="match status" value="2"/>
</dbReference>
<dbReference type="RefSeq" id="WP_076381820.1">
    <property type="nucleotide sequence ID" value="NZ_AP017422.1"/>
</dbReference>
<evidence type="ECO:0000313" key="2">
    <source>
        <dbReference type="EMBL" id="SIT31660.1"/>
    </source>
</evidence>
<dbReference type="PROSITE" id="PS50213">
    <property type="entry name" value="FAS1"/>
    <property type="match status" value="2"/>
</dbReference>
<dbReference type="PANTHER" id="PTHR10900">
    <property type="entry name" value="PERIOSTIN-RELATED"/>
    <property type="match status" value="1"/>
</dbReference>
<dbReference type="OrthoDB" id="1119934at2"/>
<dbReference type="SMART" id="SM00554">
    <property type="entry name" value="FAS1"/>
    <property type="match status" value="1"/>
</dbReference>
<dbReference type="STRING" id="477680.SAMN05421788_110249"/>
<dbReference type="Pfam" id="PF02469">
    <property type="entry name" value="Fasciclin"/>
    <property type="match status" value="1"/>
</dbReference>
<name>A0A1N7R940_9BACT</name>
<dbReference type="InterPro" id="IPR036378">
    <property type="entry name" value="FAS1_dom_sf"/>
</dbReference>
<protein>
    <submittedName>
        <fullName evidence="2">Uncaracterized surface protein containing fasciclin (FAS1) repeats</fullName>
    </submittedName>
</protein>
<sequence length="565" mass="62372">MKAIANIIKVALLLVAVIGWFSCKKINIVTTTTEDVNLVGYMERYPDTYSNFLKVLDKAQTTSYLNAYGAYTLFAPNNAAVDAYMKTLGKTSASDLTEEEAKKLVKYHLLEDTIPSTSFTDGKLPVPTMYGEYLVMGVVNTDGVSKYVVNRTSVVLTPDTRVANGILHTVDHMLVPSTKSLAQLLEENSDYSIFTQALKATGYYDTLSSLKYINDTTPRWLSVMAQKNAVFQAAGISSFDALKAKYSNTGNPLLASDSLHLYMAYHILDGLKYVADLVSSPSHNTLAPQEVLLITLRGDTVRINEETMAGVFEKGIDVNRTTSDVSATNGVLNDLAGNIYIKVRYPTPVYWDLADQPEIRKLTSVFRKTGASQDFNVGDLADVTWDEATIKYVCSASDGKNCYYYNDLFSIPSLRTSSASKTINWIQFKSPIIIKGKYKVWICWRSGGGTATKPGGGYLTQTYIDGVLMPRLVTFGDYRYGQNLTDDEIHAQGWKRYSATAAFNNNVMCSKLIGTIDITNTGRHIVKFVPTGDAAGAVTIDMIHFIPENMNQYSPTFAIDGTMVY</sequence>
<dbReference type="EMBL" id="FTOR01000010">
    <property type="protein sequence ID" value="SIT31660.1"/>
    <property type="molecule type" value="Genomic_DNA"/>
</dbReference>
<keyword evidence="3" id="KW-1185">Reference proteome</keyword>
<dbReference type="Gene3D" id="2.30.180.10">
    <property type="entry name" value="FAS1 domain"/>
    <property type="match status" value="2"/>
</dbReference>
<dbReference type="AlphaFoldDB" id="A0A1N7R940"/>
<organism evidence="2 3">
    <name type="scientific">Filimonas lacunae</name>
    <dbReference type="NCBI Taxonomy" id="477680"/>
    <lineage>
        <taxon>Bacteria</taxon>
        <taxon>Pseudomonadati</taxon>
        <taxon>Bacteroidota</taxon>
        <taxon>Chitinophagia</taxon>
        <taxon>Chitinophagales</taxon>
        <taxon>Chitinophagaceae</taxon>
        <taxon>Filimonas</taxon>
    </lineage>
</organism>
<feature type="domain" description="FAS1" evidence="1">
    <location>
        <begin position="178"/>
        <end position="339"/>
    </location>
</feature>
<dbReference type="PANTHER" id="PTHR10900:SF77">
    <property type="entry name" value="FI19380P1"/>
    <property type="match status" value="1"/>
</dbReference>
<proteinExistence type="predicted"/>